<protein>
    <submittedName>
        <fullName evidence="6">LysR family transcriptional regulator</fullName>
    </submittedName>
</protein>
<organism evidence="6 7">
    <name type="scientific">Paraburkholderia antibiotica</name>
    <dbReference type="NCBI Taxonomy" id="2728839"/>
    <lineage>
        <taxon>Bacteria</taxon>
        <taxon>Pseudomonadati</taxon>
        <taxon>Pseudomonadota</taxon>
        <taxon>Betaproteobacteria</taxon>
        <taxon>Burkholderiales</taxon>
        <taxon>Burkholderiaceae</taxon>
        <taxon>Paraburkholderia</taxon>
    </lineage>
</organism>
<dbReference type="InterPro" id="IPR036388">
    <property type="entry name" value="WH-like_DNA-bd_sf"/>
</dbReference>
<dbReference type="PRINTS" id="PR00039">
    <property type="entry name" value="HTHLYSR"/>
</dbReference>
<dbReference type="PROSITE" id="PS50931">
    <property type="entry name" value="HTH_LYSR"/>
    <property type="match status" value="1"/>
</dbReference>
<dbReference type="Proteomes" id="UP000583127">
    <property type="component" value="Unassembled WGS sequence"/>
</dbReference>
<dbReference type="PANTHER" id="PTHR30419">
    <property type="entry name" value="HTH-TYPE TRANSCRIPTIONAL REGULATOR YBHD"/>
    <property type="match status" value="1"/>
</dbReference>
<dbReference type="InterPro" id="IPR050950">
    <property type="entry name" value="HTH-type_LysR_regulators"/>
</dbReference>
<comment type="caution">
    <text evidence="6">The sequence shown here is derived from an EMBL/GenBank/DDBJ whole genome shotgun (WGS) entry which is preliminary data.</text>
</comment>
<dbReference type="GO" id="GO:0003677">
    <property type="term" value="F:DNA binding"/>
    <property type="evidence" value="ECO:0007669"/>
    <property type="project" value="UniProtKB-KW"/>
</dbReference>
<dbReference type="InterPro" id="IPR000847">
    <property type="entry name" value="LysR_HTH_N"/>
</dbReference>
<dbReference type="RefSeq" id="WP_169496879.1">
    <property type="nucleotide sequence ID" value="NZ_JABBFZ010000003.1"/>
</dbReference>
<dbReference type="SUPFAM" id="SSF53850">
    <property type="entry name" value="Periplasmic binding protein-like II"/>
    <property type="match status" value="1"/>
</dbReference>
<dbReference type="SUPFAM" id="SSF46785">
    <property type="entry name" value="Winged helix' DNA-binding domain"/>
    <property type="match status" value="1"/>
</dbReference>
<evidence type="ECO:0000256" key="3">
    <source>
        <dbReference type="ARBA" id="ARBA00023125"/>
    </source>
</evidence>
<keyword evidence="7" id="KW-1185">Reference proteome</keyword>
<dbReference type="AlphaFoldDB" id="A0A7X9X386"/>
<dbReference type="Pfam" id="PF00126">
    <property type="entry name" value="HTH_1"/>
    <property type="match status" value="1"/>
</dbReference>
<dbReference type="InterPro" id="IPR036390">
    <property type="entry name" value="WH_DNA-bd_sf"/>
</dbReference>
<dbReference type="InterPro" id="IPR005119">
    <property type="entry name" value="LysR_subst-bd"/>
</dbReference>
<dbReference type="Gene3D" id="1.10.10.10">
    <property type="entry name" value="Winged helix-like DNA-binding domain superfamily/Winged helix DNA-binding domain"/>
    <property type="match status" value="1"/>
</dbReference>
<keyword evidence="4" id="KW-0804">Transcription</keyword>
<evidence type="ECO:0000313" key="7">
    <source>
        <dbReference type="Proteomes" id="UP000583127"/>
    </source>
</evidence>
<reference evidence="6 7" key="1">
    <citation type="submission" date="2020-04" db="EMBL/GenBank/DDBJ databases">
        <title>Paraburkholderia sp. G-4-1-8 isolated from soil.</title>
        <authorList>
            <person name="Dahal R.H."/>
        </authorList>
    </citation>
    <scope>NUCLEOTIDE SEQUENCE [LARGE SCALE GENOMIC DNA]</scope>
    <source>
        <strain evidence="6 7">G-4-1-8</strain>
    </source>
</reference>
<keyword evidence="2" id="KW-0805">Transcription regulation</keyword>
<sequence>MPPAEKDSEGLRRLVGRLRFRHLHILLTLEESGSLHSAARLLNVTQPALSKALVEVESAFGVPLFERDARGVVPTQYGTTVLRGAKLLMGELERLRQETLSDSQILSLNVGAPHFIAQGYLPGVFQRLLSLDASIRVKMVEAAVPDLFLRLQEGELDFLISSLDLPSMRTEALDITKLFTANMEVIAATAHPLTERRSVSWDMLSNERWILPPADSLLTRSVVEMFSQEGLAAPEPIVNSSQPSTNLQLVAENVGISVLPSPILRSQAAGDKVRTIRVSPPLPRRPVALIRRKGPEERWLPPLLEALKSSV</sequence>
<dbReference type="CDD" id="cd05466">
    <property type="entry name" value="PBP2_LTTR_substrate"/>
    <property type="match status" value="1"/>
</dbReference>
<name>A0A7X9X386_9BURK</name>
<dbReference type="PANTHER" id="PTHR30419:SF8">
    <property type="entry name" value="NITROGEN ASSIMILATION TRANSCRIPTIONAL ACTIVATOR-RELATED"/>
    <property type="match status" value="1"/>
</dbReference>
<evidence type="ECO:0000256" key="1">
    <source>
        <dbReference type="ARBA" id="ARBA00009437"/>
    </source>
</evidence>
<dbReference type="Pfam" id="PF03466">
    <property type="entry name" value="LysR_substrate"/>
    <property type="match status" value="1"/>
</dbReference>
<feature type="domain" description="HTH lysR-type" evidence="5">
    <location>
        <begin position="18"/>
        <end position="75"/>
    </location>
</feature>
<evidence type="ECO:0000259" key="5">
    <source>
        <dbReference type="PROSITE" id="PS50931"/>
    </source>
</evidence>
<gene>
    <name evidence="6" type="ORF">HHL14_07050</name>
</gene>
<comment type="similarity">
    <text evidence="1">Belongs to the LysR transcriptional regulatory family.</text>
</comment>
<dbReference type="GO" id="GO:0003700">
    <property type="term" value="F:DNA-binding transcription factor activity"/>
    <property type="evidence" value="ECO:0007669"/>
    <property type="project" value="InterPro"/>
</dbReference>
<evidence type="ECO:0000256" key="2">
    <source>
        <dbReference type="ARBA" id="ARBA00023015"/>
    </source>
</evidence>
<evidence type="ECO:0000256" key="4">
    <source>
        <dbReference type="ARBA" id="ARBA00023163"/>
    </source>
</evidence>
<evidence type="ECO:0000313" key="6">
    <source>
        <dbReference type="EMBL" id="NML30586.1"/>
    </source>
</evidence>
<dbReference type="GO" id="GO:0005829">
    <property type="term" value="C:cytosol"/>
    <property type="evidence" value="ECO:0007669"/>
    <property type="project" value="TreeGrafter"/>
</dbReference>
<accession>A0A7X9X386</accession>
<dbReference type="EMBL" id="JABBFZ010000003">
    <property type="protein sequence ID" value="NML30586.1"/>
    <property type="molecule type" value="Genomic_DNA"/>
</dbReference>
<keyword evidence="3" id="KW-0238">DNA-binding</keyword>
<dbReference type="Gene3D" id="3.40.190.290">
    <property type="match status" value="1"/>
</dbReference>
<proteinExistence type="inferred from homology"/>